<dbReference type="AlphaFoldDB" id="A0A841NCP8"/>
<protein>
    <submittedName>
        <fullName evidence="1">Uncharacterized protein</fullName>
    </submittedName>
</protein>
<dbReference type="RefSeq" id="WP_184166215.1">
    <property type="nucleotide sequence ID" value="NZ_JACHLC010000006.1"/>
</dbReference>
<evidence type="ECO:0000313" key="1">
    <source>
        <dbReference type="EMBL" id="MBB6372461.1"/>
    </source>
</evidence>
<reference evidence="1 2" key="1">
    <citation type="submission" date="2020-08" db="EMBL/GenBank/DDBJ databases">
        <title>Functional genomics of gut bacteria from endangered species of beetles.</title>
        <authorList>
            <person name="Carlos-Shanley C."/>
        </authorList>
    </citation>
    <scope>NUCLEOTIDE SEQUENCE [LARGE SCALE GENOMIC DNA]</scope>
    <source>
        <strain evidence="1 2">S00136</strain>
    </source>
</reference>
<evidence type="ECO:0000313" key="2">
    <source>
        <dbReference type="Proteomes" id="UP000589738"/>
    </source>
</evidence>
<dbReference type="EMBL" id="JACHLC010000006">
    <property type="protein sequence ID" value="MBB6372461.1"/>
    <property type="molecule type" value="Genomic_DNA"/>
</dbReference>
<dbReference type="Proteomes" id="UP000589738">
    <property type="component" value="Unassembled WGS sequence"/>
</dbReference>
<proteinExistence type="predicted"/>
<comment type="caution">
    <text evidence="1">The sequence shown here is derived from an EMBL/GenBank/DDBJ whole genome shotgun (WGS) entry which is preliminary data.</text>
</comment>
<keyword evidence="2" id="KW-1185">Reference proteome</keyword>
<sequence length="180" mass="21182">MTTEEIFSIIEEELYLTVPDFTIEEDRIFWKDAFGAEIEIYRYSTASNNQGVFAWWQSNEAGNELIRIKINRDIIINWRPPINTMGQPSSGGHLQFFENFLITQYQDKHGQRLFVFNVDTLKAEEIITKGFSKKVKLNGSELFVADSSENKFIKISIYPDRLEREEVDEEYMNSRNIKFD</sequence>
<gene>
    <name evidence="1" type="ORF">HNP36_003577</name>
</gene>
<name>A0A841NCP8_9FLAO</name>
<accession>A0A841NCP8</accession>
<organism evidence="1 2">
    <name type="scientific">Chryseobacterium shigense</name>
    <dbReference type="NCBI Taxonomy" id="297244"/>
    <lineage>
        <taxon>Bacteria</taxon>
        <taxon>Pseudomonadati</taxon>
        <taxon>Bacteroidota</taxon>
        <taxon>Flavobacteriia</taxon>
        <taxon>Flavobacteriales</taxon>
        <taxon>Weeksellaceae</taxon>
        <taxon>Chryseobacterium group</taxon>
        <taxon>Chryseobacterium</taxon>
    </lineage>
</organism>